<dbReference type="SUPFAM" id="SSF54909">
    <property type="entry name" value="Dimeric alpha+beta barrel"/>
    <property type="match status" value="1"/>
</dbReference>
<evidence type="ECO:0000313" key="2">
    <source>
        <dbReference type="EMBL" id="MFD1189902.1"/>
    </source>
</evidence>
<reference evidence="3" key="1">
    <citation type="journal article" date="2019" name="Int. J. Syst. Evol. Microbiol.">
        <title>The Global Catalogue of Microorganisms (GCM) 10K type strain sequencing project: providing services to taxonomists for standard genome sequencing and annotation.</title>
        <authorList>
            <consortium name="The Broad Institute Genomics Platform"/>
            <consortium name="The Broad Institute Genome Sequencing Center for Infectious Disease"/>
            <person name="Wu L."/>
            <person name="Ma J."/>
        </authorList>
    </citation>
    <scope>NUCLEOTIDE SEQUENCE [LARGE SCALE GENOMIC DNA]</scope>
    <source>
        <strain evidence="3">CCUG 55074</strain>
    </source>
</reference>
<evidence type="ECO:0000313" key="3">
    <source>
        <dbReference type="Proteomes" id="UP001597216"/>
    </source>
</evidence>
<dbReference type="RefSeq" id="WP_374345122.1">
    <property type="nucleotide sequence ID" value="NZ_JBHTLQ010000007.1"/>
</dbReference>
<dbReference type="Pfam" id="PF11695">
    <property type="entry name" value="DUF3291"/>
    <property type="match status" value="1"/>
</dbReference>
<organism evidence="2 3">
    <name type="scientific">Phenylobacterium conjunctum</name>
    <dbReference type="NCBI Taxonomy" id="1298959"/>
    <lineage>
        <taxon>Bacteria</taxon>
        <taxon>Pseudomonadati</taxon>
        <taxon>Pseudomonadota</taxon>
        <taxon>Alphaproteobacteria</taxon>
        <taxon>Caulobacterales</taxon>
        <taxon>Caulobacteraceae</taxon>
        <taxon>Phenylobacterium</taxon>
    </lineage>
</organism>
<proteinExistence type="predicted"/>
<dbReference type="InterPro" id="IPR011008">
    <property type="entry name" value="Dimeric_a/b-barrel"/>
</dbReference>
<protein>
    <submittedName>
        <fullName evidence="2">DUF3291 domain-containing protein</fullName>
    </submittedName>
</protein>
<sequence>MSGFHLAQFNVATLRHPLEAPESTGFREALDHINALAEASPGFVWRAKGEGFDSALPAEGQDPNYLLNLSVWESAEALAAFVYRTDHRDYVRDRAQWFLPSVGPSFVLWWIPAGELPDGVEGARRLKLLAELGSTSEAFDFRSRFPAPDLAFSADAN</sequence>
<dbReference type="Proteomes" id="UP001597216">
    <property type="component" value="Unassembled WGS sequence"/>
</dbReference>
<accession>A0ABW3SZI2</accession>
<evidence type="ECO:0000259" key="1">
    <source>
        <dbReference type="Pfam" id="PF11695"/>
    </source>
</evidence>
<dbReference type="InterPro" id="IPR021708">
    <property type="entry name" value="DUF3291"/>
</dbReference>
<dbReference type="EMBL" id="JBHTLQ010000007">
    <property type="protein sequence ID" value="MFD1189902.1"/>
    <property type="molecule type" value="Genomic_DNA"/>
</dbReference>
<name>A0ABW3SZI2_9CAUL</name>
<gene>
    <name evidence="2" type="ORF">ACFQ27_04860</name>
</gene>
<keyword evidence="3" id="KW-1185">Reference proteome</keyword>
<feature type="domain" description="DUF3291" evidence="1">
    <location>
        <begin position="6"/>
        <end position="143"/>
    </location>
</feature>
<comment type="caution">
    <text evidence="2">The sequence shown here is derived from an EMBL/GenBank/DDBJ whole genome shotgun (WGS) entry which is preliminary data.</text>
</comment>